<comment type="caution">
    <text evidence="4">The sequence shown here is derived from an EMBL/GenBank/DDBJ whole genome shotgun (WGS) entry which is preliminary data.</text>
</comment>
<comment type="similarity">
    <text evidence="1">Belongs to the N-Me-Phe pilin family.</text>
</comment>
<keyword evidence="3" id="KW-1133">Transmembrane helix</keyword>
<dbReference type="SUPFAM" id="SSF54523">
    <property type="entry name" value="Pili subunits"/>
    <property type="match status" value="1"/>
</dbReference>
<dbReference type="PANTHER" id="PTHR30093:SF34">
    <property type="entry name" value="PREPILIN PEPTIDASE-DEPENDENT PROTEIN D"/>
    <property type="match status" value="1"/>
</dbReference>
<evidence type="ECO:0000313" key="4">
    <source>
        <dbReference type="EMBL" id="MFC3292596.1"/>
    </source>
</evidence>
<evidence type="ECO:0000256" key="2">
    <source>
        <dbReference type="ARBA" id="ARBA00022481"/>
    </source>
</evidence>
<dbReference type="EMBL" id="JBHRUH010000015">
    <property type="protein sequence ID" value="MFC3292596.1"/>
    <property type="molecule type" value="Genomic_DNA"/>
</dbReference>
<keyword evidence="3" id="KW-0472">Membrane</keyword>
<accession>A0ABV7M134</accession>
<dbReference type="PANTHER" id="PTHR30093">
    <property type="entry name" value="GENERAL SECRETION PATHWAY PROTEIN G"/>
    <property type="match status" value="1"/>
</dbReference>
<name>A0ABV7M134_9GAMM</name>
<dbReference type="InterPro" id="IPR012902">
    <property type="entry name" value="N_methyl_site"/>
</dbReference>
<dbReference type="PRINTS" id="PR00813">
    <property type="entry name" value="BCTERIALGSPG"/>
</dbReference>
<sequence>MKRSMGINMKGQGGFTLIELLIVVAIIGILAAVAIPRYQDYVQQSAINACEAELSALRTPYSLYLANGGDSDTTSTDGDFIFPSGDNSACTGHAYANDQLTASAKDNATTTVSVALYQGDTNNILN</sequence>
<dbReference type="Pfam" id="PF07963">
    <property type="entry name" value="N_methyl"/>
    <property type="match status" value="1"/>
</dbReference>
<dbReference type="Proteomes" id="UP001595640">
    <property type="component" value="Unassembled WGS sequence"/>
</dbReference>
<dbReference type="Gene3D" id="3.30.700.10">
    <property type="entry name" value="Glycoprotein, Type 4 Pilin"/>
    <property type="match status" value="1"/>
</dbReference>
<protein>
    <submittedName>
        <fullName evidence="4">Prepilin-type N-terminal cleavage/methylation domain-containing protein</fullName>
    </submittedName>
</protein>
<keyword evidence="3" id="KW-0812">Transmembrane</keyword>
<organism evidence="4 5">
    <name type="scientific">Modicisalibacter luteus</name>
    <dbReference type="NCBI Taxonomy" id="453962"/>
    <lineage>
        <taxon>Bacteria</taxon>
        <taxon>Pseudomonadati</taxon>
        <taxon>Pseudomonadota</taxon>
        <taxon>Gammaproteobacteria</taxon>
        <taxon>Oceanospirillales</taxon>
        <taxon>Halomonadaceae</taxon>
        <taxon>Modicisalibacter</taxon>
    </lineage>
</organism>
<dbReference type="InterPro" id="IPR045584">
    <property type="entry name" value="Pilin-like"/>
</dbReference>
<evidence type="ECO:0000256" key="3">
    <source>
        <dbReference type="SAM" id="Phobius"/>
    </source>
</evidence>
<gene>
    <name evidence="4" type="ORF">ACFOEI_11000</name>
</gene>
<keyword evidence="2" id="KW-0488">Methylation</keyword>
<dbReference type="PROSITE" id="PS00409">
    <property type="entry name" value="PROKAR_NTER_METHYL"/>
    <property type="match status" value="1"/>
</dbReference>
<evidence type="ECO:0000256" key="1">
    <source>
        <dbReference type="ARBA" id="ARBA00005233"/>
    </source>
</evidence>
<dbReference type="InterPro" id="IPR000983">
    <property type="entry name" value="Bac_GSPG_pilin"/>
</dbReference>
<feature type="transmembrane region" description="Helical" evidence="3">
    <location>
        <begin position="12"/>
        <end position="35"/>
    </location>
</feature>
<keyword evidence="5" id="KW-1185">Reference proteome</keyword>
<dbReference type="NCBIfam" id="TIGR02532">
    <property type="entry name" value="IV_pilin_GFxxxE"/>
    <property type="match status" value="1"/>
</dbReference>
<proteinExistence type="inferred from homology"/>
<reference evidence="5" key="1">
    <citation type="journal article" date="2019" name="Int. J. Syst. Evol. Microbiol.">
        <title>The Global Catalogue of Microorganisms (GCM) 10K type strain sequencing project: providing services to taxonomists for standard genome sequencing and annotation.</title>
        <authorList>
            <consortium name="The Broad Institute Genomics Platform"/>
            <consortium name="The Broad Institute Genome Sequencing Center for Infectious Disease"/>
            <person name="Wu L."/>
            <person name="Ma J."/>
        </authorList>
    </citation>
    <scope>NUCLEOTIDE SEQUENCE [LARGE SCALE GENOMIC DNA]</scope>
    <source>
        <strain evidence="5">KCTC 12847</strain>
    </source>
</reference>
<evidence type="ECO:0000313" key="5">
    <source>
        <dbReference type="Proteomes" id="UP001595640"/>
    </source>
</evidence>
<dbReference type="RefSeq" id="WP_019018211.1">
    <property type="nucleotide sequence ID" value="NZ_BMXD01000002.1"/>
</dbReference>